<evidence type="ECO:0000313" key="3">
    <source>
        <dbReference type="Proteomes" id="UP001334084"/>
    </source>
</evidence>
<dbReference type="Proteomes" id="UP001334084">
    <property type="component" value="Chromosome 8"/>
</dbReference>
<name>A0AAX4JE97_9MICR</name>
<dbReference type="KEGG" id="vnx:VNE69_08095"/>
<organism evidence="2 3">
    <name type="scientific">Vairimorpha necatrix</name>
    <dbReference type="NCBI Taxonomy" id="6039"/>
    <lineage>
        <taxon>Eukaryota</taxon>
        <taxon>Fungi</taxon>
        <taxon>Fungi incertae sedis</taxon>
        <taxon>Microsporidia</taxon>
        <taxon>Nosematidae</taxon>
        <taxon>Vairimorpha</taxon>
    </lineage>
</organism>
<reference evidence="2" key="1">
    <citation type="journal article" date="2024" name="BMC Genomics">
        <title>Functional annotation of a divergent genome using sequence and structure-based similarity.</title>
        <authorList>
            <person name="Svedberg D."/>
            <person name="Winiger R.R."/>
            <person name="Berg A."/>
            <person name="Sharma H."/>
            <person name="Tellgren-Roth C."/>
            <person name="Debrunner-Vossbrinck B.A."/>
            <person name="Vossbrinck C.R."/>
            <person name="Barandun J."/>
        </authorList>
    </citation>
    <scope>NUCLEOTIDE SEQUENCE</scope>
    <source>
        <strain evidence="2">Illinois isolate</strain>
    </source>
</reference>
<evidence type="ECO:0000313" key="2">
    <source>
        <dbReference type="EMBL" id="WUR04338.1"/>
    </source>
</evidence>
<feature type="signal peptide" evidence="1">
    <location>
        <begin position="1"/>
        <end position="15"/>
    </location>
</feature>
<dbReference type="GeneID" id="90542171"/>
<gene>
    <name evidence="2" type="ORF">VNE69_08095</name>
</gene>
<accession>A0AAX4JE97</accession>
<proteinExistence type="predicted"/>
<feature type="chain" id="PRO_5043836630" evidence="1">
    <location>
        <begin position="16"/>
        <end position="211"/>
    </location>
</feature>
<dbReference type="AlphaFoldDB" id="A0AAX4JE97"/>
<protein>
    <submittedName>
        <fullName evidence="2">Uncharacterized protein</fullName>
    </submittedName>
</protein>
<dbReference type="RefSeq" id="XP_065330483.1">
    <property type="nucleotide sequence ID" value="XM_065474411.1"/>
</dbReference>
<dbReference type="EMBL" id="CP142733">
    <property type="protein sequence ID" value="WUR04338.1"/>
    <property type="molecule type" value="Genomic_DNA"/>
</dbReference>
<evidence type="ECO:0000256" key="1">
    <source>
        <dbReference type="SAM" id="SignalP"/>
    </source>
</evidence>
<keyword evidence="3" id="KW-1185">Reference proteome</keyword>
<sequence>MMLFCFPFLHSLCTGIMFIDRKDVDFEIYIGFNNEINGDNYSPYHIFEISNSYEFHKAKLIRNNNYKLIVKDTQHLLTPLMHDDRQIFEKDLKKNYSESKESVLKLVELLCDSQVILRAKFPFDINERFYITLNKISPDYNLEYWITSRSLKLSQHRNIYEFKLRTISSFDKNFSVCIPRAYSEHINRQLEELELNANFVLSELDETFYME</sequence>
<keyword evidence="1" id="KW-0732">Signal</keyword>